<keyword evidence="3" id="KW-1185">Reference proteome</keyword>
<evidence type="ECO:0000313" key="3">
    <source>
        <dbReference type="Proteomes" id="UP000298337"/>
    </source>
</evidence>
<dbReference type="GO" id="GO:0016787">
    <property type="term" value="F:hydrolase activity"/>
    <property type="evidence" value="ECO:0007669"/>
    <property type="project" value="UniProtKB-KW"/>
</dbReference>
<dbReference type="Pfam" id="PF17132">
    <property type="entry name" value="Glyco_hydro_106"/>
    <property type="match status" value="2"/>
</dbReference>
<dbReference type="SUPFAM" id="SSF49785">
    <property type="entry name" value="Galactose-binding domain-like"/>
    <property type="match status" value="1"/>
</dbReference>
<dbReference type="Gene3D" id="2.60.120.260">
    <property type="entry name" value="Galactose-binding domain-like"/>
    <property type="match status" value="1"/>
</dbReference>
<sequence length="956" mass="105382">MKSTLALSLLISAALGQSPASAQALRWPEITQQAKPWTRWWWEGSAVNEQDLTRLLTQYQQAGLGGVEITPIYGVKGTESQFIPFLTPRWMDMLQHTLTEAGRLGLGVDMAQASGWPFGGPWVTPEDACKYVAYQTYAVKGGEQLMEAVSFIQKPIMKAVGQPMDFKQMVQPVAKNPDLQLHAFDQVRFEKPLPLQALVAYSDKGQTLDLTSKVDANGKLTWTAPSGNWTLYAVFEGWHGKQVERAGPGGEGDVIDHFSKTATQHYLQRFDEAFKGRNVQPIRAFFNDSYEVDDAQGEANWTPQMFTEFQKRHGYDLRQHLPALFSKEAENEQHQRVLSDYRETISELLLENYTQTWSTWAKTYGALIRNQAHGSPANILDLYAVTDIPETEGEDLLRLKFASSAAHVTGKKLASSESATWENDHFLSKLSDVKKAIDRMLLGGINHTFYHGTNYSPQAAAWPGWLFYAAVHFNPNNSFWQDFGQLNRYVAHCQSFLQAGEPANDVLVYLPMYDAYARPGKVLLQHFDGIDHGFKGMPVGATGETLLKRGYGFDFISDKQLLQVKSTGKTLQTGGGVAYQTILVPVAKLMPLATWEQLLKLAQNGATIVFQDQLPSDVPGLGQVETRRAAFKKRLAQLKFKPSGLAGVQQAPLGKGRVLVGKDVDQLLTSTGLKRETMVDSGLEFVRRRQGKGHVYFVANWGDKPVETWVPLQTAAKSVALFNPMTERLGLAQMRTAAAGTPEVYVQLAPGESCVLQTSETAQTGPAYAYLKANGAAQPVQGTWNIRFVSGGPELPAPVQTAQLGSWTSLSGEAVKKFSGTAAYTVSFAKPTGGGEGWMLNLGRVAESARVQLNGKELGTLIGPVYQVFIPQDQLKASNSLTVSVSNSMANRIIDMDRNHVEWKKFYNINMAAKLKENRNEQGLFTAEKWELKESGLIGPVTLTPVSTGVAAAKVQ</sequence>
<proteinExistence type="predicted"/>
<reference evidence="2 3" key="1">
    <citation type="submission" date="2019-04" db="EMBL/GenBank/DDBJ databases">
        <authorList>
            <person name="Feng G."/>
            <person name="Zhang J."/>
            <person name="Zhu H."/>
        </authorList>
    </citation>
    <scope>NUCLEOTIDE SEQUENCE [LARGE SCALE GENOMIC DNA]</scope>
    <source>
        <strain evidence="2 3">92R-1</strain>
    </source>
</reference>
<evidence type="ECO:0000256" key="1">
    <source>
        <dbReference type="SAM" id="SignalP"/>
    </source>
</evidence>
<keyword evidence="1" id="KW-0732">Signal</keyword>
<feature type="chain" id="PRO_5021266351" evidence="1">
    <location>
        <begin position="23"/>
        <end position="956"/>
    </location>
</feature>
<dbReference type="AlphaFoldDB" id="A0A4Z0P223"/>
<accession>A0A4Z0P223</accession>
<comment type="caution">
    <text evidence="2">The sequence shown here is derived from an EMBL/GenBank/DDBJ whole genome shotgun (WGS) entry which is preliminary data.</text>
</comment>
<name>A0A4Z0P223_9BACT</name>
<gene>
    <name evidence="2" type="ORF">EU556_24985</name>
</gene>
<dbReference type="RefSeq" id="WP_135436966.1">
    <property type="nucleotide sequence ID" value="NZ_SRLA01000007.1"/>
</dbReference>
<dbReference type="EMBL" id="SRLA01000007">
    <property type="protein sequence ID" value="TGE03865.1"/>
    <property type="molecule type" value="Genomic_DNA"/>
</dbReference>
<dbReference type="InterPro" id="IPR008979">
    <property type="entry name" value="Galactose-bd-like_sf"/>
</dbReference>
<dbReference type="Proteomes" id="UP000298337">
    <property type="component" value="Unassembled WGS sequence"/>
</dbReference>
<keyword evidence="2" id="KW-0378">Hydrolase</keyword>
<protein>
    <submittedName>
        <fullName evidence="2">Glycoside hydrolase family 2 protein</fullName>
    </submittedName>
</protein>
<dbReference type="PANTHER" id="PTHR36848:SF2">
    <property type="entry name" value="SECRETED PROTEIN"/>
    <property type="match status" value="1"/>
</dbReference>
<dbReference type="PANTHER" id="PTHR36848">
    <property type="entry name" value="DNA-BINDING PROTEIN (PUTATIVE SECRETED PROTEIN)-RELATED"/>
    <property type="match status" value="1"/>
</dbReference>
<dbReference type="InterPro" id="IPR053161">
    <property type="entry name" value="Ulvan_degrading_GH"/>
</dbReference>
<dbReference type="OrthoDB" id="9761519at2"/>
<organism evidence="2 3">
    <name type="scientific">Hymenobacter fodinae</name>
    <dbReference type="NCBI Taxonomy" id="2510796"/>
    <lineage>
        <taxon>Bacteria</taxon>
        <taxon>Pseudomonadati</taxon>
        <taxon>Bacteroidota</taxon>
        <taxon>Cytophagia</taxon>
        <taxon>Cytophagales</taxon>
        <taxon>Hymenobacteraceae</taxon>
        <taxon>Hymenobacter</taxon>
    </lineage>
</organism>
<feature type="signal peptide" evidence="1">
    <location>
        <begin position="1"/>
        <end position="22"/>
    </location>
</feature>
<dbReference type="NCBIfam" id="NF045579">
    <property type="entry name" value="rhamnoside_JR"/>
    <property type="match status" value="1"/>
</dbReference>
<evidence type="ECO:0000313" key="2">
    <source>
        <dbReference type="EMBL" id="TGE03865.1"/>
    </source>
</evidence>